<evidence type="ECO:0000313" key="2">
    <source>
        <dbReference type="EMBL" id="KAF2592970.1"/>
    </source>
</evidence>
<feature type="compositionally biased region" description="Low complexity" evidence="1">
    <location>
        <begin position="343"/>
        <end position="360"/>
    </location>
</feature>
<evidence type="ECO:0000256" key="1">
    <source>
        <dbReference type="SAM" id="MobiDB-lite"/>
    </source>
</evidence>
<organism evidence="2">
    <name type="scientific">Brassica cretica</name>
    <name type="common">Mustard</name>
    <dbReference type="NCBI Taxonomy" id="69181"/>
    <lineage>
        <taxon>Eukaryota</taxon>
        <taxon>Viridiplantae</taxon>
        <taxon>Streptophyta</taxon>
        <taxon>Embryophyta</taxon>
        <taxon>Tracheophyta</taxon>
        <taxon>Spermatophyta</taxon>
        <taxon>Magnoliopsida</taxon>
        <taxon>eudicotyledons</taxon>
        <taxon>Gunneridae</taxon>
        <taxon>Pentapetalae</taxon>
        <taxon>rosids</taxon>
        <taxon>malvids</taxon>
        <taxon>Brassicales</taxon>
        <taxon>Brassicaceae</taxon>
        <taxon>Brassiceae</taxon>
        <taxon>Brassica</taxon>
    </lineage>
</organism>
<dbReference type="AlphaFoldDB" id="A0A8S9KCW7"/>
<feature type="region of interest" description="Disordered" evidence="1">
    <location>
        <begin position="66"/>
        <end position="131"/>
    </location>
</feature>
<dbReference type="EMBL" id="QGKY02000164">
    <property type="protein sequence ID" value="KAF2592970.1"/>
    <property type="molecule type" value="Genomic_DNA"/>
</dbReference>
<proteinExistence type="predicted"/>
<comment type="caution">
    <text evidence="2">The sequence shown here is derived from an EMBL/GenBank/DDBJ whole genome shotgun (WGS) entry which is preliminary data.</text>
</comment>
<accession>A0A8S9KCW7</accession>
<feature type="compositionally biased region" description="Low complexity" evidence="1">
    <location>
        <begin position="94"/>
        <end position="111"/>
    </location>
</feature>
<reference evidence="2" key="1">
    <citation type="submission" date="2019-12" db="EMBL/GenBank/DDBJ databases">
        <title>Genome sequencing and annotation of Brassica cretica.</title>
        <authorList>
            <person name="Studholme D.J."/>
            <person name="Sarris P.F."/>
        </authorList>
    </citation>
    <scope>NUCLEOTIDE SEQUENCE</scope>
    <source>
        <strain evidence="2">PFS-102/07</strain>
        <tissue evidence="2">Leaf</tissue>
    </source>
</reference>
<feature type="region of interest" description="Disordered" evidence="1">
    <location>
        <begin position="315"/>
        <end position="381"/>
    </location>
</feature>
<gene>
    <name evidence="2" type="ORF">F2Q70_00043310</name>
</gene>
<protein>
    <submittedName>
        <fullName evidence="2">Uncharacterized protein</fullName>
    </submittedName>
</protein>
<name>A0A8S9KCW7_BRACR</name>
<sequence length="478" mass="53072">MRGQLLTDYVCSFREIGYDRRASGLIGALRRGRLTWSSFDHARIRAAFSMPDGSGVAPEIAGAFEDEAEHSQEEVGASSSNPPPPDRLERQLARRSSFRTSRSASASKTATELPPISIPDSDDEGPLKDRSLPVPFVMCPGSLTEPSHVRPDWSFGWNHDQTTELTVPELVIPDQLDILRPTVKPKLAWVVKKPKTDMHSHPADHPDIPASVLIFTPCIHRISRTSGKLGFSYFPNLNGNRQCKFWFPHEASVGSFDFSRLPRYWAEDIGLRGLIGALRRGRLTWSSFDHARIRAAFSMPDGSGVAPEIAGAFEDEAEHSQEEVGASSSNPPPPDRLERQLARRSSFRTSRSASASKTATELPPISIPDSDDEGPLEDRSLPVPFVMCPGSLTEPSQVRPDWSFGWNHDQTTELTVPELVFPDQLDILRPTVKPKLAWIAKKPKTDMHSHPADHPDIPASVLIFTPCIHRVRMNLDII</sequence>